<keyword evidence="8" id="KW-0902">Two-component regulatory system</keyword>
<dbReference type="PANTHER" id="PTHR24421:SF10">
    <property type="entry name" value="NITRATE_NITRITE SENSOR PROTEIN NARQ"/>
    <property type="match status" value="1"/>
</dbReference>
<comment type="catalytic activity">
    <reaction evidence="1">
        <text>ATP + protein L-histidine = ADP + protein N-phospho-L-histidine.</text>
        <dbReference type="EC" id="2.7.13.3"/>
    </reaction>
</comment>
<dbReference type="Gene3D" id="1.20.5.1930">
    <property type="match status" value="1"/>
</dbReference>
<dbReference type="PANTHER" id="PTHR24421">
    <property type="entry name" value="NITRATE/NITRITE SENSOR PROTEIN NARX-RELATED"/>
    <property type="match status" value="1"/>
</dbReference>
<evidence type="ECO:0000256" key="8">
    <source>
        <dbReference type="ARBA" id="ARBA00023012"/>
    </source>
</evidence>
<dbReference type="InterPro" id="IPR003594">
    <property type="entry name" value="HATPase_dom"/>
</dbReference>
<evidence type="ECO:0000256" key="2">
    <source>
        <dbReference type="ARBA" id="ARBA00012438"/>
    </source>
</evidence>
<evidence type="ECO:0000256" key="3">
    <source>
        <dbReference type="ARBA" id="ARBA00022553"/>
    </source>
</evidence>
<keyword evidence="4" id="KW-0808">Transferase</keyword>
<dbReference type="CDD" id="cd16917">
    <property type="entry name" value="HATPase_UhpB-NarQ-NarX-like"/>
    <property type="match status" value="1"/>
</dbReference>
<gene>
    <name evidence="11" type="ORF">ACFQ21_04180</name>
</gene>
<dbReference type="Proteomes" id="UP001597112">
    <property type="component" value="Unassembled WGS sequence"/>
</dbReference>
<reference evidence="12" key="1">
    <citation type="journal article" date="2019" name="Int. J. Syst. Evol. Microbiol.">
        <title>The Global Catalogue of Microorganisms (GCM) 10K type strain sequencing project: providing services to taxonomists for standard genome sequencing and annotation.</title>
        <authorList>
            <consortium name="The Broad Institute Genomics Platform"/>
            <consortium name="The Broad Institute Genome Sequencing Center for Infectious Disease"/>
            <person name="Wu L."/>
            <person name="Ma J."/>
        </authorList>
    </citation>
    <scope>NUCLEOTIDE SEQUENCE [LARGE SCALE GENOMIC DNA]</scope>
    <source>
        <strain evidence="12">CCUG 58938</strain>
    </source>
</reference>
<dbReference type="RefSeq" id="WP_377575263.1">
    <property type="nucleotide sequence ID" value="NZ_JBHTKA010000001.1"/>
</dbReference>
<dbReference type="PROSITE" id="PS50109">
    <property type="entry name" value="HIS_KIN"/>
    <property type="match status" value="1"/>
</dbReference>
<keyword evidence="9" id="KW-0812">Transmembrane</keyword>
<sequence length="274" mass="31098">MGAAEEKAIFHLVLIGTMGFLLTVIFIIMLYTRYRNTLLKERLKTEELKHHYQLDLLRSNIQTQERERMRFSRDLHDEVGAVLSMLKMNLIQLNKSGCYSDEQRNYLVSLEELTIAALNSSRRISHELIPPALETFGLIHVMEGQASILQQGGIDMTLHYEAFERVPALVELGIYRILMELINNTIKHANAKSIAITFQLINSALHIRYCDDGRGFQTTEPAKGLGIKNIESRVAVLNGSVSFTTQHTTGMAVTIILPVKEMQNSHHTENIPRV</sequence>
<dbReference type="InterPro" id="IPR050482">
    <property type="entry name" value="Sensor_HK_TwoCompSys"/>
</dbReference>
<dbReference type="Pfam" id="PF07730">
    <property type="entry name" value="HisKA_3"/>
    <property type="match status" value="1"/>
</dbReference>
<comment type="caution">
    <text evidence="11">The sequence shown here is derived from an EMBL/GenBank/DDBJ whole genome shotgun (WGS) entry which is preliminary data.</text>
</comment>
<name>A0ABW3JZA2_9BACT</name>
<keyword evidence="7" id="KW-0067">ATP-binding</keyword>
<evidence type="ECO:0000259" key="10">
    <source>
        <dbReference type="PROSITE" id="PS50109"/>
    </source>
</evidence>
<dbReference type="EC" id="2.7.13.3" evidence="2"/>
<evidence type="ECO:0000256" key="5">
    <source>
        <dbReference type="ARBA" id="ARBA00022741"/>
    </source>
</evidence>
<dbReference type="InterPro" id="IPR005467">
    <property type="entry name" value="His_kinase_dom"/>
</dbReference>
<dbReference type="EMBL" id="JBHTKA010000001">
    <property type="protein sequence ID" value="MFD0998486.1"/>
    <property type="molecule type" value="Genomic_DNA"/>
</dbReference>
<keyword evidence="9" id="KW-1133">Transmembrane helix</keyword>
<dbReference type="InterPro" id="IPR011712">
    <property type="entry name" value="Sig_transdc_His_kin_sub3_dim/P"/>
</dbReference>
<keyword evidence="12" id="KW-1185">Reference proteome</keyword>
<organism evidence="11 12">
    <name type="scientific">Ohtaekwangia kribbensis</name>
    <dbReference type="NCBI Taxonomy" id="688913"/>
    <lineage>
        <taxon>Bacteria</taxon>
        <taxon>Pseudomonadati</taxon>
        <taxon>Bacteroidota</taxon>
        <taxon>Cytophagia</taxon>
        <taxon>Cytophagales</taxon>
        <taxon>Fulvivirgaceae</taxon>
        <taxon>Ohtaekwangia</taxon>
    </lineage>
</organism>
<proteinExistence type="predicted"/>
<dbReference type="InterPro" id="IPR036890">
    <property type="entry name" value="HATPase_C_sf"/>
</dbReference>
<keyword evidence="3" id="KW-0597">Phosphoprotein</keyword>
<keyword evidence="6 11" id="KW-0418">Kinase</keyword>
<evidence type="ECO:0000256" key="4">
    <source>
        <dbReference type="ARBA" id="ARBA00022679"/>
    </source>
</evidence>
<dbReference type="Gene3D" id="3.30.565.10">
    <property type="entry name" value="Histidine kinase-like ATPase, C-terminal domain"/>
    <property type="match status" value="1"/>
</dbReference>
<dbReference type="GO" id="GO:0016301">
    <property type="term" value="F:kinase activity"/>
    <property type="evidence" value="ECO:0007669"/>
    <property type="project" value="UniProtKB-KW"/>
</dbReference>
<feature type="transmembrane region" description="Helical" evidence="9">
    <location>
        <begin position="12"/>
        <end position="32"/>
    </location>
</feature>
<dbReference type="SUPFAM" id="SSF55874">
    <property type="entry name" value="ATPase domain of HSP90 chaperone/DNA topoisomerase II/histidine kinase"/>
    <property type="match status" value="1"/>
</dbReference>
<feature type="domain" description="Histidine kinase" evidence="10">
    <location>
        <begin position="74"/>
        <end position="261"/>
    </location>
</feature>
<accession>A0ABW3JZA2</accession>
<protein>
    <recommendedName>
        <fullName evidence="2">histidine kinase</fullName>
        <ecNumber evidence="2">2.7.13.3</ecNumber>
    </recommendedName>
</protein>
<evidence type="ECO:0000256" key="9">
    <source>
        <dbReference type="SAM" id="Phobius"/>
    </source>
</evidence>
<evidence type="ECO:0000256" key="1">
    <source>
        <dbReference type="ARBA" id="ARBA00000085"/>
    </source>
</evidence>
<evidence type="ECO:0000256" key="6">
    <source>
        <dbReference type="ARBA" id="ARBA00022777"/>
    </source>
</evidence>
<keyword evidence="9" id="KW-0472">Membrane</keyword>
<evidence type="ECO:0000313" key="11">
    <source>
        <dbReference type="EMBL" id="MFD0998486.1"/>
    </source>
</evidence>
<evidence type="ECO:0000256" key="7">
    <source>
        <dbReference type="ARBA" id="ARBA00022840"/>
    </source>
</evidence>
<dbReference type="Pfam" id="PF02518">
    <property type="entry name" value="HATPase_c"/>
    <property type="match status" value="1"/>
</dbReference>
<keyword evidence="5" id="KW-0547">Nucleotide-binding</keyword>
<evidence type="ECO:0000313" key="12">
    <source>
        <dbReference type="Proteomes" id="UP001597112"/>
    </source>
</evidence>